<sequence>PNFVLVDLEDVIVGPVNPLGFLMEYEVFENKVFKENRLKVAKLYHKFLLLEANLPVVAPFFNSNLCAPKSTYYKEIAKILETIIIQNSKQNFAIHQLK</sequence>
<name>A0ACA9PNU0_9GLOM</name>
<gene>
    <name evidence="1" type="ORF">DHETER_LOCUS12660</name>
</gene>
<comment type="caution">
    <text evidence="1">The sequence shown here is derived from an EMBL/GenBank/DDBJ whole genome shotgun (WGS) entry which is preliminary data.</text>
</comment>
<evidence type="ECO:0000313" key="2">
    <source>
        <dbReference type="Proteomes" id="UP000789702"/>
    </source>
</evidence>
<protein>
    <submittedName>
        <fullName evidence="1">2905_t:CDS:1</fullName>
    </submittedName>
</protein>
<feature type="non-terminal residue" evidence="1">
    <location>
        <position position="1"/>
    </location>
</feature>
<evidence type="ECO:0000313" key="1">
    <source>
        <dbReference type="EMBL" id="CAG8717974.1"/>
    </source>
</evidence>
<keyword evidence="2" id="KW-1185">Reference proteome</keyword>
<feature type="non-terminal residue" evidence="1">
    <location>
        <position position="98"/>
    </location>
</feature>
<dbReference type="Proteomes" id="UP000789702">
    <property type="component" value="Unassembled WGS sequence"/>
</dbReference>
<proteinExistence type="predicted"/>
<dbReference type="EMBL" id="CAJVPU010031835">
    <property type="protein sequence ID" value="CAG8717974.1"/>
    <property type="molecule type" value="Genomic_DNA"/>
</dbReference>
<reference evidence="1" key="1">
    <citation type="submission" date="2021-06" db="EMBL/GenBank/DDBJ databases">
        <authorList>
            <person name="Kallberg Y."/>
            <person name="Tangrot J."/>
            <person name="Rosling A."/>
        </authorList>
    </citation>
    <scope>NUCLEOTIDE SEQUENCE</scope>
    <source>
        <strain evidence="1">IL203A</strain>
    </source>
</reference>
<organism evidence="1 2">
    <name type="scientific">Dentiscutata heterogama</name>
    <dbReference type="NCBI Taxonomy" id="1316150"/>
    <lineage>
        <taxon>Eukaryota</taxon>
        <taxon>Fungi</taxon>
        <taxon>Fungi incertae sedis</taxon>
        <taxon>Mucoromycota</taxon>
        <taxon>Glomeromycotina</taxon>
        <taxon>Glomeromycetes</taxon>
        <taxon>Diversisporales</taxon>
        <taxon>Gigasporaceae</taxon>
        <taxon>Dentiscutata</taxon>
    </lineage>
</organism>
<accession>A0ACA9PNU0</accession>